<keyword evidence="2" id="KW-1185">Reference proteome</keyword>
<dbReference type="Proteomes" id="UP000002586">
    <property type="component" value="Chromosome"/>
</dbReference>
<dbReference type="EMBL" id="CP000471">
    <property type="protein sequence ID" value="ABK45558.1"/>
    <property type="molecule type" value="Genomic_DNA"/>
</dbReference>
<evidence type="ECO:0000313" key="2">
    <source>
        <dbReference type="Proteomes" id="UP000002586"/>
    </source>
</evidence>
<reference evidence="1 2" key="2">
    <citation type="journal article" date="2012" name="Int. J. Syst. Evol. Microbiol.">
        <title>Magnetococcus marinus gen. nov., sp. nov., a marine, magnetotactic bacterium that represents a novel lineage (Magnetococcaceae fam. nov.; Magnetococcales ord. nov.) at the base of the Alphaproteobacteria.</title>
        <authorList>
            <person name="Bazylinski D.A."/>
            <person name="Williams T.J."/>
            <person name="Lefevre C.T."/>
            <person name="Berg R.J."/>
            <person name="Zhang C.L."/>
            <person name="Bowser S.S."/>
            <person name="Dean A.J."/>
            <person name="Beveridge T.J."/>
        </authorList>
    </citation>
    <scope>NUCLEOTIDE SEQUENCE [LARGE SCALE GENOMIC DNA]</scope>
    <source>
        <strain evidence="2">ATCC BAA-1437 / JCM 17883 / MC-1</strain>
    </source>
</reference>
<dbReference type="HOGENOM" id="CLU_1967887_0_0_5"/>
<organism evidence="1 2">
    <name type="scientific">Magnetococcus marinus (strain ATCC BAA-1437 / JCM 17883 / MC-1)</name>
    <dbReference type="NCBI Taxonomy" id="156889"/>
    <lineage>
        <taxon>Bacteria</taxon>
        <taxon>Pseudomonadati</taxon>
        <taxon>Pseudomonadota</taxon>
        <taxon>Magnetococcia</taxon>
        <taxon>Magnetococcales</taxon>
        <taxon>Magnetococcaceae</taxon>
        <taxon>Magnetococcus</taxon>
    </lineage>
</organism>
<dbReference type="AlphaFoldDB" id="A0LC65"/>
<gene>
    <name evidence="1" type="ordered locus">Mmc1_3067</name>
</gene>
<accession>A0LC65</accession>
<dbReference type="STRING" id="156889.Mmc1_3067"/>
<name>A0LC65_MAGMM</name>
<protein>
    <submittedName>
        <fullName evidence="1">Uncharacterized protein</fullName>
    </submittedName>
</protein>
<sequence length="127" mass="14612">MRNAPPFLGILAIKKLPHPTQRPVCLPIPFWFNPAAQEQGRQFYKCVALRPSPKPLYHQKAFKQQGLAPHPFKQGVTQFPAHLQNLIKEHDKTSNMHHNFYNTSNPLTQSMGVDRLQTPLLRLNFAH</sequence>
<dbReference type="KEGG" id="mgm:Mmc1_3067"/>
<proteinExistence type="predicted"/>
<evidence type="ECO:0000313" key="1">
    <source>
        <dbReference type="EMBL" id="ABK45558.1"/>
    </source>
</evidence>
<reference evidence="2" key="1">
    <citation type="journal article" date="2009" name="Appl. Environ. Microbiol.">
        <title>Complete genome sequence of the chemolithoautotrophic marine magnetotactic coccus strain MC-1.</title>
        <authorList>
            <person name="Schubbe S."/>
            <person name="Williams T.J."/>
            <person name="Xie G."/>
            <person name="Kiss H.E."/>
            <person name="Brettin T.S."/>
            <person name="Martinez D."/>
            <person name="Ross C.A."/>
            <person name="Schuler D."/>
            <person name="Cox B.L."/>
            <person name="Nealson K.H."/>
            <person name="Bazylinski D.A."/>
        </authorList>
    </citation>
    <scope>NUCLEOTIDE SEQUENCE [LARGE SCALE GENOMIC DNA]</scope>
    <source>
        <strain evidence="2">ATCC BAA-1437 / JCM 17883 / MC-1</strain>
    </source>
</reference>